<sequence>MMRTENKGRRNECGFTLIELMIVIAILGVLATIAVPRFLVYRQSACDSQAKTDARNFYTASMSDAIDSSGDKTFNSTNPPPSYRGLSPVSGSFVFMAATHTATCDAAFKHPQGSKTFTLNSEGRITAFP</sequence>
<dbReference type="PANTHER" id="PTHR30093:SF44">
    <property type="entry name" value="TYPE II SECRETION SYSTEM CORE PROTEIN G"/>
    <property type="match status" value="1"/>
</dbReference>
<keyword evidence="5 6" id="KW-0472">Membrane</keyword>
<dbReference type="SUPFAM" id="SSF54523">
    <property type="entry name" value="Pili subunits"/>
    <property type="match status" value="1"/>
</dbReference>
<proteinExistence type="predicted"/>
<organism evidence="7 8">
    <name type="scientific">Syntrophus aciditrophicus (strain SB)</name>
    <dbReference type="NCBI Taxonomy" id="56780"/>
    <lineage>
        <taxon>Bacteria</taxon>
        <taxon>Pseudomonadati</taxon>
        <taxon>Thermodesulfobacteriota</taxon>
        <taxon>Syntrophia</taxon>
        <taxon>Syntrophales</taxon>
        <taxon>Syntrophaceae</taxon>
        <taxon>Syntrophus</taxon>
    </lineage>
</organism>
<comment type="subcellular location">
    <subcellularLocation>
        <location evidence="1">Membrane</location>
        <topology evidence="1">Single-pass membrane protein</topology>
    </subcellularLocation>
</comment>
<protein>
    <submittedName>
        <fullName evidence="7">Hypothetical membrane protein</fullName>
    </submittedName>
</protein>
<dbReference type="HOGENOM" id="CLU_1958484_0_0_7"/>
<keyword evidence="3 6" id="KW-0812">Transmembrane</keyword>
<dbReference type="EMBL" id="CP000252">
    <property type="protein sequence ID" value="ABC77385.1"/>
    <property type="molecule type" value="Genomic_DNA"/>
</dbReference>
<dbReference type="Pfam" id="PF07963">
    <property type="entry name" value="N_methyl"/>
    <property type="match status" value="1"/>
</dbReference>
<evidence type="ECO:0000313" key="7">
    <source>
        <dbReference type="EMBL" id="ABC77385.1"/>
    </source>
</evidence>
<dbReference type="PANTHER" id="PTHR30093">
    <property type="entry name" value="GENERAL SECRETION PATHWAY PROTEIN G"/>
    <property type="match status" value="1"/>
</dbReference>
<dbReference type="Gene3D" id="3.30.700.10">
    <property type="entry name" value="Glycoprotein, Type 4 Pilin"/>
    <property type="match status" value="1"/>
</dbReference>
<evidence type="ECO:0000256" key="4">
    <source>
        <dbReference type="ARBA" id="ARBA00022989"/>
    </source>
</evidence>
<dbReference type="KEGG" id="sat:SYN_03061"/>
<evidence type="ECO:0000313" key="8">
    <source>
        <dbReference type="Proteomes" id="UP000001933"/>
    </source>
</evidence>
<gene>
    <name evidence="7" type="ORF">SYN_03061</name>
</gene>
<evidence type="ECO:0000256" key="5">
    <source>
        <dbReference type="ARBA" id="ARBA00023136"/>
    </source>
</evidence>
<dbReference type="InParanoid" id="Q2LTH4"/>
<name>Q2LTH4_SYNAS</name>
<dbReference type="InterPro" id="IPR045584">
    <property type="entry name" value="Pilin-like"/>
</dbReference>
<keyword evidence="4 6" id="KW-1133">Transmembrane helix</keyword>
<evidence type="ECO:0000256" key="2">
    <source>
        <dbReference type="ARBA" id="ARBA00022481"/>
    </source>
</evidence>
<dbReference type="AlphaFoldDB" id="Q2LTH4"/>
<accession>Q2LTH4</accession>
<dbReference type="NCBIfam" id="TIGR02532">
    <property type="entry name" value="IV_pilin_GFxxxE"/>
    <property type="match status" value="1"/>
</dbReference>
<evidence type="ECO:0000256" key="1">
    <source>
        <dbReference type="ARBA" id="ARBA00004167"/>
    </source>
</evidence>
<dbReference type="Proteomes" id="UP000001933">
    <property type="component" value="Chromosome"/>
</dbReference>
<dbReference type="GO" id="GO:0016020">
    <property type="term" value="C:membrane"/>
    <property type="evidence" value="ECO:0007669"/>
    <property type="project" value="UniProtKB-SubCell"/>
</dbReference>
<feature type="transmembrane region" description="Helical" evidence="6">
    <location>
        <begin position="20"/>
        <end position="39"/>
    </location>
</feature>
<keyword evidence="8" id="KW-1185">Reference proteome</keyword>
<evidence type="ECO:0000256" key="3">
    <source>
        <dbReference type="ARBA" id="ARBA00022692"/>
    </source>
</evidence>
<dbReference type="InterPro" id="IPR012902">
    <property type="entry name" value="N_methyl_site"/>
</dbReference>
<keyword evidence="2" id="KW-0488">Methylation</keyword>
<reference evidence="7 8" key="1">
    <citation type="journal article" date="2007" name="Proc. Natl. Acad. Sci. U.S.A.">
        <title>The genome of Syntrophus aciditrophicus: life at the thermodynamic limit of microbial growth.</title>
        <authorList>
            <person name="McInerney M.J."/>
            <person name="Rohlin L."/>
            <person name="Mouttaki H."/>
            <person name="Kim U."/>
            <person name="Krupp R.S."/>
            <person name="Rios-Hernandez L."/>
            <person name="Sieber J."/>
            <person name="Struchtemeyer C.G."/>
            <person name="Bhattacharyya A."/>
            <person name="Campbell J.W."/>
            <person name="Gunsalus R.P."/>
        </authorList>
    </citation>
    <scope>NUCLEOTIDE SEQUENCE [LARGE SCALE GENOMIC DNA]</scope>
    <source>
        <strain evidence="7 8">SB</strain>
    </source>
</reference>
<evidence type="ECO:0000256" key="6">
    <source>
        <dbReference type="SAM" id="Phobius"/>
    </source>
</evidence>
<dbReference type="STRING" id="56780.SYN_03061"/>
<dbReference type="eggNOG" id="COG4968">
    <property type="taxonomic scope" value="Bacteria"/>
</dbReference>